<evidence type="ECO:0000313" key="2">
    <source>
        <dbReference type="Proteomes" id="UP001066276"/>
    </source>
</evidence>
<dbReference type="Proteomes" id="UP001066276">
    <property type="component" value="Chromosome 4_2"/>
</dbReference>
<keyword evidence="2" id="KW-1185">Reference proteome</keyword>
<protein>
    <submittedName>
        <fullName evidence="1">Uncharacterized protein</fullName>
    </submittedName>
</protein>
<dbReference type="EMBL" id="JANPWB010000008">
    <property type="protein sequence ID" value="KAJ1159770.1"/>
    <property type="molecule type" value="Genomic_DNA"/>
</dbReference>
<evidence type="ECO:0000313" key="1">
    <source>
        <dbReference type="EMBL" id="KAJ1159770.1"/>
    </source>
</evidence>
<reference evidence="1" key="1">
    <citation type="journal article" date="2022" name="bioRxiv">
        <title>Sequencing and chromosome-scale assembly of the giantPleurodeles waltlgenome.</title>
        <authorList>
            <person name="Brown T."/>
            <person name="Elewa A."/>
            <person name="Iarovenko S."/>
            <person name="Subramanian E."/>
            <person name="Araus A.J."/>
            <person name="Petzold A."/>
            <person name="Susuki M."/>
            <person name="Suzuki K.-i.T."/>
            <person name="Hayashi T."/>
            <person name="Toyoda A."/>
            <person name="Oliveira C."/>
            <person name="Osipova E."/>
            <person name="Leigh N.D."/>
            <person name="Simon A."/>
            <person name="Yun M.H."/>
        </authorList>
    </citation>
    <scope>NUCLEOTIDE SEQUENCE</scope>
    <source>
        <strain evidence="1">20211129_DDA</strain>
        <tissue evidence="1">Liver</tissue>
    </source>
</reference>
<proteinExistence type="predicted"/>
<organism evidence="1 2">
    <name type="scientific">Pleurodeles waltl</name>
    <name type="common">Iberian ribbed newt</name>
    <dbReference type="NCBI Taxonomy" id="8319"/>
    <lineage>
        <taxon>Eukaryota</taxon>
        <taxon>Metazoa</taxon>
        <taxon>Chordata</taxon>
        <taxon>Craniata</taxon>
        <taxon>Vertebrata</taxon>
        <taxon>Euteleostomi</taxon>
        <taxon>Amphibia</taxon>
        <taxon>Batrachia</taxon>
        <taxon>Caudata</taxon>
        <taxon>Salamandroidea</taxon>
        <taxon>Salamandridae</taxon>
        <taxon>Pleurodelinae</taxon>
        <taxon>Pleurodeles</taxon>
    </lineage>
</organism>
<sequence length="122" mass="13279">MPCLRRRLQTAFASARFPPLASPALAPSECAMTSRAPFLSSYEACVALQVMMCLFVSQALGRPRRHDAAPDHETWCILGLLDSISPRLHLPRSSLFGRLLADEAEPASPRPCGVSVAARQYA</sequence>
<gene>
    <name evidence="1" type="ORF">NDU88_000275</name>
</gene>
<dbReference type="AlphaFoldDB" id="A0AAV7S923"/>
<comment type="caution">
    <text evidence="1">The sequence shown here is derived from an EMBL/GenBank/DDBJ whole genome shotgun (WGS) entry which is preliminary data.</text>
</comment>
<accession>A0AAV7S923</accession>
<name>A0AAV7S923_PLEWA</name>